<dbReference type="Proteomes" id="UP000831775">
    <property type="component" value="Chromosome"/>
</dbReference>
<name>A0ABY4FV35_9MICO</name>
<feature type="domain" description="Peptidase C45 hydrolase" evidence="1">
    <location>
        <begin position="120"/>
        <end position="344"/>
    </location>
</feature>
<organism evidence="2 3">
    <name type="scientific">Leucobacter rhizosphaerae</name>
    <dbReference type="NCBI Taxonomy" id="2932245"/>
    <lineage>
        <taxon>Bacteria</taxon>
        <taxon>Bacillati</taxon>
        <taxon>Actinomycetota</taxon>
        <taxon>Actinomycetes</taxon>
        <taxon>Micrococcales</taxon>
        <taxon>Microbacteriaceae</taxon>
        <taxon>Leucobacter</taxon>
    </lineage>
</organism>
<dbReference type="InterPro" id="IPR005079">
    <property type="entry name" value="Peptidase_C45_hydrolase"/>
</dbReference>
<protein>
    <submittedName>
        <fullName evidence="2">C45 family peptidase</fullName>
    </submittedName>
</protein>
<accession>A0ABY4FV35</accession>
<dbReference type="Pfam" id="PF03417">
    <property type="entry name" value="AAT"/>
    <property type="match status" value="1"/>
</dbReference>
<dbReference type="PANTHER" id="PTHR34180:SF1">
    <property type="entry name" value="BETA-ALANYL-DOPAMINE_CARCININE HYDROLASE"/>
    <property type="match status" value="1"/>
</dbReference>
<dbReference type="NCBIfam" id="NF040521">
    <property type="entry name" value="C45_proenzyme"/>
    <property type="match status" value="1"/>
</dbReference>
<dbReference type="Gene3D" id="1.10.10.2120">
    <property type="match status" value="1"/>
</dbReference>
<gene>
    <name evidence="2" type="ORF">MUN76_14230</name>
</gene>
<reference evidence="2 3" key="1">
    <citation type="submission" date="2022-04" db="EMBL/GenBank/DDBJ databases">
        <title>Leucobacter sp. isolated from rhizosphere of onion.</title>
        <authorList>
            <person name="Won M."/>
            <person name="Lee C.-M."/>
            <person name="Woen H.-Y."/>
            <person name="Kwon S.-W."/>
        </authorList>
    </citation>
    <scope>NUCLEOTIDE SEQUENCE [LARGE SCALE GENOMIC DNA]</scope>
    <source>
        <strain evidence="2 3">H25R-14</strain>
    </source>
</reference>
<dbReference type="RefSeq" id="WP_244685588.1">
    <property type="nucleotide sequence ID" value="NZ_CP095043.1"/>
</dbReference>
<proteinExistence type="predicted"/>
<keyword evidence="3" id="KW-1185">Reference proteome</keyword>
<dbReference type="Gene3D" id="3.60.60.10">
    <property type="entry name" value="Penicillin V Acylase, Chain A"/>
    <property type="match status" value="1"/>
</dbReference>
<sequence>MSGDSATRSEQYGHLAATQIAIIRDGYERAFAAQGVSWAEATAQARGYLPAIETHLPDLVTELRGIATGSGLGFDEILTINCRTEILHRATVASVPTSTRIPGECSSFAFEGDRVSTGAAVIGQNWDWLAFLQPGTVILEVERPDLPNYVTLVEAGLLGKITLTASGLALGLNTLVTSLDGRADGVPFHCVIRALADSPHVAAALETVSRLPRASSGNYLLAGSDGAILNLETSPGGPRNVRPQVARDGALFHTNHFLDRVPDGFDLAPVGMSDSFVRFGRIERRLGSTAVPHPDAALRVALTDHVAAPNSVCCHPDPSSPEGAQWKTIASTILTPETATLEYTAGPPCESTWNRLDYAAFFT</sequence>
<dbReference type="EMBL" id="CP095043">
    <property type="protein sequence ID" value="UOQ60176.1"/>
    <property type="molecule type" value="Genomic_DNA"/>
</dbReference>
<evidence type="ECO:0000259" key="1">
    <source>
        <dbReference type="Pfam" id="PF03417"/>
    </source>
</evidence>
<dbReference type="InterPro" id="IPR047801">
    <property type="entry name" value="Peptidase_C45"/>
</dbReference>
<dbReference type="InterPro" id="IPR047794">
    <property type="entry name" value="C45_proenzyme-like"/>
</dbReference>
<evidence type="ECO:0000313" key="2">
    <source>
        <dbReference type="EMBL" id="UOQ60176.1"/>
    </source>
</evidence>
<dbReference type="PANTHER" id="PTHR34180">
    <property type="entry name" value="PEPTIDASE C45"/>
    <property type="match status" value="1"/>
</dbReference>
<evidence type="ECO:0000313" key="3">
    <source>
        <dbReference type="Proteomes" id="UP000831775"/>
    </source>
</evidence>